<feature type="signal peptide" evidence="2">
    <location>
        <begin position="1"/>
        <end position="17"/>
    </location>
</feature>
<comment type="caution">
    <text evidence="3">The sequence shown here is derived from an EMBL/GenBank/DDBJ whole genome shotgun (WGS) entry which is preliminary data.</text>
</comment>
<dbReference type="Proteomes" id="UP000639973">
    <property type="component" value="Unassembled WGS sequence"/>
</dbReference>
<dbReference type="PANTHER" id="PTHR30619">
    <property type="entry name" value="DNA INTERNALIZATION/COMPETENCE PROTEIN COMEC/REC2"/>
    <property type="match status" value="1"/>
</dbReference>
<feature type="compositionally biased region" description="Basic and acidic residues" evidence="1">
    <location>
        <begin position="160"/>
        <end position="171"/>
    </location>
</feature>
<feature type="chain" id="PRO_5045596872" description="MBL fold metallo-hydrolase" evidence="2">
    <location>
        <begin position="18"/>
        <end position="171"/>
    </location>
</feature>
<dbReference type="InterPro" id="IPR052159">
    <property type="entry name" value="Competence_DNA_uptake"/>
</dbReference>
<name>A0ABQ2G7K5_9DEIO</name>
<dbReference type="Gene3D" id="3.60.15.10">
    <property type="entry name" value="Ribonuclease Z/Hydroxyacylglutathione hydrolase-like"/>
    <property type="match status" value="1"/>
</dbReference>
<keyword evidence="2" id="KW-0732">Signal</keyword>
<evidence type="ECO:0008006" key="5">
    <source>
        <dbReference type="Google" id="ProtNLM"/>
    </source>
</evidence>
<sequence>MGRFFLLAALLAGVALAQPAPSGVLTIPFLNVGQGDAVLIPAPEDQSLLYDGGRSEKRMTDLLGQYGVNSLAVVAASHGDAGHITGQIPAVQRFKPKFFLNNGIAATTQFFGKLTAAVQTAGIQGLLASDRVINPGRVKVAGLPPPPDIPKINTSCPRDSPARGDTARFSY</sequence>
<dbReference type="InterPro" id="IPR036866">
    <property type="entry name" value="RibonucZ/Hydroxyglut_hydro"/>
</dbReference>
<gene>
    <name evidence="3" type="ORF">GCM10010840_15820</name>
</gene>
<feature type="region of interest" description="Disordered" evidence="1">
    <location>
        <begin position="143"/>
        <end position="171"/>
    </location>
</feature>
<evidence type="ECO:0000256" key="1">
    <source>
        <dbReference type="SAM" id="MobiDB-lite"/>
    </source>
</evidence>
<dbReference type="RefSeq" id="WP_188970692.1">
    <property type="nucleotide sequence ID" value="NZ_BMOL01000006.1"/>
</dbReference>
<organism evidence="3 4">
    <name type="scientific">Deinococcus aerolatus</name>
    <dbReference type="NCBI Taxonomy" id="522487"/>
    <lineage>
        <taxon>Bacteria</taxon>
        <taxon>Thermotogati</taxon>
        <taxon>Deinococcota</taxon>
        <taxon>Deinococci</taxon>
        <taxon>Deinococcales</taxon>
        <taxon>Deinococcaceae</taxon>
        <taxon>Deinococcus</taxon>
    </lineage>
</organism>
<dbReference type="EMBL" id="BMOL01000006">
    <property type="protein sequence ID" value="GGL78814.1"/>
    <property type="molecule type" value="Genomic_DNA"/>
</dbReference>
<evidence type="ECO:0000256" key="2">
    <source>
        <dbReference type="SAM" id="SignalP"/>
    </source>
</evidence>
<dbReference type="SUPFAM" id="SSF56281">
    <property type="entry name" value="Metallo-hydrolase/oxidoreductase"/>
    <property type="match status" value="1"/>
</dbReference>
<evidence type="ECO:0000313" key="3">
    <source>
        <dbReference type="EMBL" id="GGL78814.1"/>
    </source>
</evidence>
<keyword evidence="4" id="KW-1185">Reference proteome</keyword>
<reference evidence="4" key="1">
    <citation type="journal article" date="2019" name="Int. J. Syst. Evol. Microbiol.">
        <title>The Global Catalogue of Microorganisms (GCM) 10K type strain sequencing project: providing services to taxonomists for standard genome sequencing and annotation.</title>
        <authorList>
            <consortium name="The Broad Institute Genomics Platform"/>
            <consortium name="The Broad Institute Genome Sequencing Center for Infectious Disease"/>
            <person name="Wu L."/>
            <person name="Ma J."/>
        </authorList>
    </citation>
    <scope>NUCLEOTIDE SEQUENCE [LARGE SCALE GENOMIC DNA]</scope>
    <source>
        <strain evidence="4">JCM 15442</strain>
    </source>
</reference>
<dbReference type="PANTHER" id="PTHR30619:SF1">
    <property type="entry name" value="RECOMBINATION PROTEIN 2"/>
    <property type="match status" value="1"/>
</dbReference>
<evidence type="ECO:0000313" key="4">
    <source>
        <dbReference type="Proteomes" id="UP000639973"/>
    </source>
</evidence>
<protein>
    <recommendedName>
        <fullName evidence="5">MBL fold metallo-hydrolase</fullName>
    </recommendedName>
</protein>
<proteinExistence type="predicted"/>
<accession>A0ABQ2G7K5</accession>